<proteinExistence type="predicted"/>
<evidence type="ECO:0000256" key="1">
    <source>
        <dbReference type="SAM" id="Phobius"/>
    </source>
</evidence>
<keyword evidence="1" id="KW-1133">Transmembrane helix</keyword>
<sequence length="173" mass="18882">MYLRIIIFFIFTGIFCVVFGLGTTAEPTPEEVAEIMDYFEDVLEKVDSVLIFTHNLTIAIPMFIPGFGAIWGLFSAWSTGFAFAAIQTATPELGDVNPLALLLTPFGLMELAAYSIAMSRSFLLAKTLLQRKSILAEKTMILAEIGIVTALLVIGGVVEMYMIDMSGALEKPV</sequence>
<dbReference type="Pfam" id="PF01944">
    <property type="entry name" value="SpoIIM"/>
    <property type="match status" value="1"/>
</dbReference>
<feature type="transmembrane region" description="Helical" evidence="1">
    <location>
        <begin position="141"/>
        <end position="163"/>
    </location>
</feature>
<keyword evidence="1" id="KW-0472">Membrane</keyword>
<name>A0A075H7W6_9ARCH</name>
<feature type="transmembrane region" description="Helical" evidence="1">
    <location>
        <begin position="49"/>
        <end position="67"/>
    </location>
</feature>
<dbReference type="AlphaFoldDB" id="A0A075H7W6"/>
<evidence type="ECO:0008006" key="3">
    <source>
        <dbReference type="Google" id="ProtNLM"/>
    </source>
</evidence>
<accession>A0A075H7W6</accession>
<reference evidence="2" key="1">
    <citation type="journal article" date="2014" name="Genome Biol. Evol.">
        <title>Pangenome evidence for extensive interdomain horizontal transfer affecting lineage core and shell genes in uncultured planktonic thaumarchaeota and euryarchaeota.</title>
        <authorList>
            <person name="Deschamps P."/>
            <person name="Zivanovic Y."/>
            <person name="Moreira D."/>
            <person name="Rodriguez-Valera F."/>
            <person name="Lopez-Garcia P."/>
        </authorList>
    </citation>
    <scope>NUCLEOTIDE SEQUENCE</scope>
</reference>
<dbReference type="InterPro" id="IPR002798">
    <property type="entry name" value="SpoIIM-like"/>
</dbReference>
<protein>
    <recommendedName>
        <fullName evidence="3">Stage II sporulation protein M</fullName>
    </recommendedName>
</protein>
<dbReference type="EMBL" id="KF900894">
    <property type="protein sequence ID" value="AIF10532.1"/>
    <property type="molecule type" value="Genomic_DNA"/>
</dbReference>
<organism evidence="2">
    <name type="scientific">uncultured marine thaumarchaeote KM3_46_F12</name>
    <dbReference type="NCBI Taxonomy" id="1456160"/>
    <lineage>
        <taxon>Archaea</taxon>
        <taxon>Nitrososphaerota</taxon>
        <taxon>environmental samples</taxon>
    </lineage>
</organism>
<evidence type="ECO:0000313" key="2">
    <source>
        <dbReference type="EMBL" id="AIF10532.1"/>
    </source>
</evidence>
<keyword evidence="1" id="KW-0812">Transmembrane</keyword>